<gene>
    <name evidence="1" type="ORF">B0A48_08290</name>
</gene>
<dbReference type="AlphaFoldDB" id="A0A1V8T512"/>
<proteinExistence type="predicted"/>
<comment type="caution">
    <text evidence="1">The sequence shown here is derived from an EMBL/GenBank/DDBJ whole genome shotgun (WGS) entry which is preliminary data.</text>
</comment>
<sequence length="127" mass="14706">MDLHLDIDREDLPSLVKRLDDALSGTKLWHATLVAEMCPFREVQIRCYSVIPGDYYVRDTTTIEFICRHNTVGELLKEIRHQWGPNGEEKAPFGSTKLWSFAGRPYDRLAQAIEYFGDRLETGWFGI</sequence>
<dbReference type="InParanoid" id="A0A1V8T512"/>
<accession>A0A1V8T512</accession>
<organism evidence="1 2">
    <name type="scientific">Cryoendolithus antarcticus</name>
    <dbReference type="NCBI Taxonomy" id="1507870"/>
    <lineage>
        <taxon>Eukaryota</taxon>
        <taxon>Fungi</taxon>
        <taxon>Dikarya</taxon>
        <taxon>Ascomycota</taxon>
        <taxon>Pezizomycotina</taxon>
        <taxon>Dothideomycetes</taxon>
        <taxon>Dothideomycetidae</taxon>
        <taxon>Cladosporiales</taxon>
        <taxon>Cladosporiaceae</taxon>
        <taxon>Cryoendolithus</taxon>
    </lineage>
</organism>
<name>A0A1V8T512_9PEZI</name>
<reference evidence="2" key="1">
    <citation type="submission" date="2017-03" db="EMBL/GenBank/DDBJ databases">
        <title>Genomes of endolithic fungi from Antarctica.</title>
        <authorList>
            <person name="Coleine C."/>
            <person name="Masonjones S."/>
            <person name="Stajich J.E."/>
        </authorList>
    </citation>
    <scope>NUCLEOTIDE SEQUENCE [LARGE SCALE GENOMIC DNA]</scope>
    <source>
        <strain evidence="2">CCFEE 5527</strain>
    </source>
</reference>
<dbReference type="EMBL" id="NAJO01000016">
    <property type="protein sequence ID" value="OQO06507.1"/>
    <property type="molecule type" value="Genomic_DNA"/>
</dbReference>
<protein>
    <submittedName>
        <fullName evidence="1">Uncharacterized protein</fullName>
    </submittedName>
</protein>
<evidence type="ECO:0000313" key="2">
    <source>
        <dbReference type="Proteomes" id="UP000192596"/>
    </source>
</evidence>
<keyword evidence="2" id="KW-1185">Reference proteome</keyword>
<dbReference type="Proteomes" id="UP000192596">
    <property type="component" value="Unassembled WGS sequence"/>
</dbReference>
<evidence type="ECO:0000313" key="1">
    <source>
        <dbReference type="EMBL" id="OQO06507.1"/>
    </source>
</evidence>